<feature type="domain" description="Amino acid transporter transmembrane" evidence="7">
    <location>
        <begin position="15"/>
        <end position="395"/>
    </location>
</feature>
<evidence type="ECO:0000256" key="1">
    <source>
        <dbReference type="ARBA" id="ARBA00004141"/>
    </source>
</evidence>
<dbReference type="EMBL" id="JBCNJP010000023">
    <property type="protein sequence ID" value="KAK9058337.1"/>
    <property type="molecule type" value="Genomic_DNA"/>
</dbReference>
<keyword evidence="9" id="KW-1185">Reference proteome</keyword>
<keyword evidence="3" id="KW-0029">Amino-acid transport</keyword>
<feature type="transmembrane region" description="Helical" evidence="6">
    <location>
        <begin position="93"/>
        <end position="113"/>
    </location>
</feature>
<evidence type="ECO:0000256" key="2">
    <source>
        <dbReference type="ARBA" id="ARBA00022692"/>
    </source>
</evidence>
<reference evidence="8 9" key="1">
    <citation type="submission" date="2024-04" db="EMBL/GenBank/DDBJ databases">
        <title>The reference genome of an endangered Asteraceae, Deinandra increscens subsp. villosa, native to the Central Coast of California.</title>
        <authorList>
            <person name="Guilliams M."/>
            <person name="Hasenstab-Lehman K."/>
            <person name="Meyer R."/>
            <person name="Mcevoy S."/>
        </authorList>
    </citation>
    <scope>NUCLEOTIDE SEQUENCE [LARGE SCALE GENOMIC DNA]</scope>
    <source>
        <tissue evidence="8">Leaf</tissue>
    </source>
</reference>
<dbReference type="Proteomes" id="UP001408789">
    <property type="component" value="Unassembled WGS sequence"/>
</dbReference>
<evidence type="ECO:0000256" key="5">
    <source>
        <dbReference type="ARBA" id="ARBA00023136"/>
    </source>
</evidence>
<feature type="transmembrane region" description="Helical" evidence="6">
    <location>
        <begin position="274"/>
        <end position="296"/>
    </location>
</feature>
<feature type="transmembrane region" description="Helical" evidence="6">
    <location>
        <begin position="159"/>
        <end position="181"/>
    </location>
</feature>
<evidence type="ECO:0000313" key="9">
    <source>
        <dbReference type="Proteomes" id="UP001408789"/>
    </source>
</evidence>
<comment type="subcellular location">
    <subcellularLocation>
        <location evidence="1">Membrane</location>
        <topology evidence="1">Multi-pass membrane protein</topology>
    </subcellularLocation>
</comment>
<accession>A0AAP0CQD5</accession>
<feature type="transmembrane region" description="Helical" evidence="6">
    <location>
        <begin position="316"/>
        <end position="336"/>
    </location>
</feature>
<feature type="transmembrane region" description="Helical" evidence="6">
    <location>
        <begin position="342"/>
        <end position="363"/>
    </location>
</feature>
<protein>
    <recommendedName>
        <fullName evidence="7">Amino acid transporter transmembrane domain-containing protein</fullName>
    </recommendedName>
</protein>
<keyword evidence="3" id="KW-0813">Transport</keyword>
<gene>
    <name evidence="8" type="ORF">SSX86_023178</name>
</gene>
<dbReference type="Pfam" id="PF01490">
    <property type="entry name" value="Aa_trans"/>
    <property type="match status" value="1"/>
</dbReference>
<evidence type="ECO:0000313" key="8">
    <source>
        <dbReference type="EMBL" id="KAK9058337.1"/>
    </source>
</evidence>
<sequence>MESQFEEHQLATTLTSSFLNTCFNGLNALSGIGIIAVPYALAAGGWLSLLLLLTIAISTFFTGLLIKRCMDIDPTIRTYPDIGDRAFGKTGRIIVLLTTNLELYLVATSFLILEGDNLSNLFPQVHFDIFGIHISSKKSFVIMVAAIILPTTWFNDMKILSYISVIGVLASFVILGSILWVGKFDGVGFHEKGKVINWNGMPSALCLYAFCYGAHPVFPTLYTSMKNKHQFSKVLLLCFVLCTIIYSSMAIVGYRMFGSKAESQITLNLPTNKISSKAAIFTTLVSPIVKYALLVIPIVNTIEERFPSFNTRKSSIFIRTTLVISTIVVAIALPFFGYLMSIVGALLTVTASIILPSLCYLKISGTYRIFGVESVIIGFVVLIGILIATLGTYTSMVDIAKEL</sequence>
<proteinExistence type="predicted"/>
<dbReference type="PANTHER" id="PTHR22950:SF705">
    <property type="entry name" value="AMINO ACID TRANSPORTER AVT1I-LIKE"/>
    <property type="match status" value="1"/>
</dbReference>
<keyword evidence="2 6" id="KW-0812">Transmembrane</keyword>
<feature type="transmembrane region" description="Helical" evidence="6">
    <location>
        <begin position="125"/>
        <end position="147"/>
    </location>
</feature>
<dbReference type="PANTHER" id="PTHR22950">
    <property type="entry name" value="AMINO ACID TRANSPORTER"/>
    <property type="match status" value="1"/>
</dbReference>
<dbReference type="GO" id="GO:0015179">
    <property type="term" value="F:L-amino acid transmembrane transporter activity"/>
    <property type="evidence" value="ECO:0007669"/>
    <property type="project" value="TreeGrafter"/>
</dbReference>
<keyword evidence="5 6" id="KW-0472">Membrane</keyword>
<feature type="transmembrane region" description="Helical" evidence="6">
    <location>
        <begin position="201"/>
        <end position="222"/>
    </location>
</feature>
<feature type="transmembrane region" description="Helical" evidence="6">
    <location>
        <begin position="234"/>
        <end position="254"/>
    </location>
</feature>
<dbReference type="GO" id="GO:0005774">
    <property type="term" value="C:vacuolar membrane"/>
    <property type="evidence" value="ECO:0007669"/>
    <property type="project" value="TreeGrafter"/>
</dbReference>
<feature type="transmembrane region" description="Helical" evidence="6">
    <location>
        <begin position="21"/>
        <end position="40"/>
    </location>
</feature>
<keyword evidence="4 6" id="KW-1133">Transmembrane helix</keyword>
<dbReference type="InterPro" id="IPR013057">
    <property type="entry name" value="AA_transpt_TM"/>
</dbReference>
<feature type="transmembrane region" description="Helical" evidence="6">
    <location>
        <begin position="46"/>
        <end position="66"/>
    </location>
</feature>
<evidence type="ECO:0000256" key="6">
    <source>
        <dbReference type="SAM" id="Phobius"/>
    </source>
</evidence>
<evidence type="ECO:0000256" key="3">
    <source>
        <dbReference type="ARBA" id="ARBA00022970"/>
    </source>
</evidence>
<comment type="caution">
    <text evidence="8">The sequence shown here is derived from an EMBL/GenBank/DDBJ whole genome shotgun (WGS) entry which is preliminary data.</text>
</comment>
<evidence type="ECO:0000259" key="7">
    <source>
        <dbReference type="Pfam" id="PF01490"/>
    </source>
</evidence>
<evidence type="ECO:0000256" key="4">
    <source>
        <dbReference type="ARBA" id="ARBA00022989"/>
    </source>
</evidence>
<dbReference type="AlphaFoldDB" id="A0AAP0CQD5"/>
<name>A0AAP0CQD5_9ASTR</name>
<feature type="transmembrane region" description="Helical" evidence="6">
    <location>
        <begin position="375"/>
        <end position="396"/>
    </location>
</feature>
<organism evidence="8 9">
    <name type="scientific">Deinandra increscens subsp. villosa</name>
    <dbReference type="NCBI Taxonomy" id="3103831"/>
    <lineage>
        <taxon>Eukaryota</taxon>
        <taxon>Viridiplantae</taxon>
        <taxon>Streptophyta</taxon>
        <taxon>Embryophyta</taxon>
        <taxon>Tracheophyta</taxon>
        <taxon>Spermatophyta</taxon>
        <taxon>Magnoliopsida</taxon>
        <taxon>eudicotyledons</taxon>
        <taxon>Gunneridae</taxon>
        <taxon>Pentapetalae</taxon>
        <taxon>asterids</taxon>
        <taxon>campanulids</taxon>
        <taxon>Asterales</taxon>
        <taxon>Asteraceae</taxon>
        <taxon>Asteroideae</taxon>
        <taxon>Heliantheae alliance</taxon>
        <taxon>Madieae</taxon>
        <taxon>Madiinae</taxon>
        <taxon>Deinandra</taxon>
    </lineage>
</organism>